<evidence type="ECO:0000313" key="2">
    <source>
        <dbReference type="EMBL" id="TYC18761.1"/>
    </source>
</evidence>
<organism evidence="2 3">
    <name type="scientific">Actinomadura syzygii</name>
    <dbReference type="NCBI Taxonomy" id="1427538"/>
    <lineage>
        <taxon>Bacteria</taxon>
        <taxon>Bacillati</taxon>
        <taxon>Actinomycetota</taxon>
        <taxon>Actinomycetes</taxon>
        <taxon>Streptosporangiales</taxon>
        <taxon>Thermomonosporaceae</taxon>
        <taxon>Actinomadura</taxon>
    </lineage>
</organism>
<accession>A0A5D0UJR0</accession>
<name>A0A5D0UJR0_9ACTN</name>
<proteinExistence type="predicted"/>
<feature type="region of interest" description="Disordered" evidence="1">
    <location>
        <begin position="182"/>
        <end position="241"/>
    </location>
</feature>
<dbReference type="RefSeq" id="WP_148348134.1">
    <property type="nucleotide sequence ID" value="NZ_JBHSBF010000019.1"/>
</dbReference>
<comment type="caution">
    <text evidence="2">The sequence shown here is derived from an EMBL/GenBank/DDBJ whole genome shotgun (WGS) entry which is preliminary data.</text>
</comment>
<dbReference type="EMBL" id="VSFF01000001">
    <property type="protein sequence ID" value="TYC18761.1"/>
    <property type="molecule type" value="Genomic_DNA"/>
</dbReference>
<evidence type="ECO:0000256" key="1">
    <source>
        <dbReference type="SAM" id="MobiDB-lite"/>
    </source>
</evidence>
<feature type="compositionally biased region" description="Polar residues" evidence="1">
    <location>
        <begin position="206"/>
        <end position="216"/>
    </location>
</feature>
<dbReference type="AlphaFoldDB" id="A0A5D0UJR0"/>
<dbReference type="Proteomes" id="UP000322634">
    <property type="component" value="Unassembled WGS sequence"/>
</dbReference>
<reference evidence="2 3" key="1">
    <citation type="submission" date="2019-08" db="EMBL/GenBank/DDBJ databases">
        <title>Actinomadura sp. nov. CYP1-5 isolated from mountain soil.</title>
        <authorList>
            <person name="Songsumanus A."/>
            <person name="Kuncharoen N."/>
            <person name="Kudo T."/>
            <person name="Yuki M."/>
            <person name="Igarashi Y."/>
            <person name="Tanasupawat S."/>
        </authorList>
    </citation>
    <scope>NUCLEOTIDE SEQUENCE [LARGE SCALE GENOMIC DNA]</scope>
    <source>
        <strain evidence="2 3">GKU157</strain>
    </source>
</reference>
<keyword evidence="3" id="KW-1185">Reference proteome</keyword>
<gene>
    <name evidence="2" type="ORF">FXF65_03195</name>
</gene>
<evidence type="ECO:0000313" key="3">
    <source>
        <dbReference type="Proteomes" id="UP000322634"/>
    </source>
</evidence>
<protein>
    <submittedName>
        <fullName evidence="2">Uncharacterized protein</fullName>
    </submittedName>
</protein>
<sequence length="241" mass="26250">MIDEWGDTWPTIQVWVINERASVELSFTPLAPLALPDPSTPPFELAAPLSDWPAALARLGSATRAAVCELTGVHRYEDAVPVLYGDNPPQVPRGTSWPKLPYIAERDSDGQVERLTLGAPKYAENGSRVRGKVIRAKIPGASVVPFPSNLEVVRALDLAVKDAAYLLTGHDDEFEARKDLNAQARAQTPRDVPLIGPARPNWWTGGPTQWTAQPKQRTPDWSEAGPRTVSGGAPGLGKRRR</sequence>